<feature type="chain" id="PRO_5040234655" evidence="1">
    <location>
        <begin position="24"/>
        <end position="233"/>
    </location>
</feature>
<evidence type="ECO:0000313" key="3">
    <source>
        <dbReference type="Proteomes" id="UP000827724"/>
    </source>
</evidence>
<name>A0A9P8QZ20_9HYPO</name>
<reference evidence="2" key="1">
    <citation type="submission" date="2021-08" db="EMBL/GenBank/DDBJ databases">
        <title>Chromosome-Level Trichoderma cornu-damae using Hi-C Data.</title>
        <authorList>
            <person name="Kim C.S."/>
        </authorList>
    </citation>
    <scope>NUCLEOTIDE SEQUENCE</scope>
    <source>
        <strain evidence="2">KA19-0412C</strain>
    </source>
</reference>
<dbReference type="AlphaFoldDB" id="A0A9P8QZ20"/>
<dbReference type="EMBL" id="JAIWOZ010000001">
    <property type="protein sequence ID" value="KAH6611507.1"/>
    <property type="molecule type" value="Genomic_DNA"/>
</dbReference>
<comment type="caution">
    <text evidence="2">The sequence shown here is derived from an EMBL/GenBank/DDBJ whole genome shotgun (WGS) entry which is preliminary data.</text>
</comment>
<keyword evidence="3" id="KW-1185">Reference proteome</keyword>
<organism evidence="2 3">
    <name type="scientific">Trichoderma cornu-damae</name>
    <dbReference type="NCBI Taxonomy" id="654480"/>
    <lineage>
        <taxon>Eukaryota</taxon>
        <taxon>Fungi</taxon>
        <taxon>Dikarya</taxon>
        <taxon>Ascomycota</taxon>
        <taxon>Pezizomycotina</taxon>
        <taxon>Sordariomycetes</taxon>
        <taxon>Hypocreomycetidae</taxon>
        <taxon>Hypocreales</taxon>
        <taxon>Hypocreaceae</taxon>
        <taxon>Trichoderma</taxon>
    </lineage>
</organism>
<evidence type="ECO:0000256" key="1">
    <source>
        <dbReference type="SAM" id="SignalP"/>
    </source>
</evidence>
<evidence type="ECO:0000313" key="2">
    <source>
        <dbReference type="EMBL" id="KAH6611507.1"/>
    </source>
</evidence>
<feature type="signal peptide" evidence="1">
    <location>
        <begin position="1"/>
        <end position="23"/>
    </location>
</feature>
<accession>A0A9P8QZ20</accession>
<dbReference type="OrthoDB" id="5084295at2759"/>
<protein>
    <submittedName>
        <fullName evidence="2">Uncharacterized protein</fullName>
    </submittedName>
</protein>
<keyword evidence="1" id="KW-0732">Signal</keyword>
<sequence>MKLSAIASLSIFALLGLALAVFALPPEPQGVEGQVEAAAEGWPPEEPPPVNDIVFLWCLDYNMPFTCFSKRLKHGWCYNLPLLGVAVGEQIGGVGAFGGQCMMFNSLDCNGHHTAMFTGDHVWMKDLCPKSKVKWHRSARSSNAWGRNIIRRDGQPPTTVGQRCSSSGLAPLKARQLWGHSFGGTCASFRPGLQTKLLKRPSMALFTGLSPQHQAGLNLSFLSLLGAAIEEFN</sequence>
<dbReference type="Proteomes" id="UP000827724">
    <property type="component" value="Unassembled WGS sequence"/>
</dbReference>
<gene>
    <name evidence="2" type="ORF">Trco_001527</name>
</gene>
<proteinExistence type="predicted"/>